<dbReference type="AlphaFoldDB" id="A0A1H7SM83"/>
<dbReference type="EMBL" id="FOAD01000007">
    <property type="protein sequence ID" value="SEL72557.1"/>
    <property type="molecule type" value="Genomic_DNA"/>
</dbReference>
<feature type="transmembrane region" description="Helical" evidence="1">
    <location>
        <begin position="95"/>
        <end position="117"/>
    </location>
</feature>
<keyword evidence="1" id="KW-1133">Transmembrane helix</keyword>
<evidence type="ECO:0000313" key="2">
    <source>
        <dbReference type="EMBL" id="SEL72557.1"/>
    </source>
</evidence>
<evidence type="ECO:0000313" key="3">
    <source>
        <dbReference type="Proteomes" id="UP000183894"/>
    </source>
</evidence>
<reference evidence="2 3" key="1">
    <citation type="submission" date="2016-10" db="EMBL/GenBank/DDBJ databases">
        <authorList>
            <person name="de Groot N.N."/>
        </authorList>
    </citation>
    <scope>NUCLEOTIDE SEQUENCE [LARGE SCALE GENOMIC DNA]</scope>
    <source>
        <strain evidence="2 3">CDM_5</strain>
    </source>
</reference>
<proteinExistence type="predicted"/>
<gene>
    <name evidence="2" type="ORF">SAMN04488691_107102</name>
</gene>
<dbReference type="Proteomes" id="UP000183894">
    <property type="component" value="Unassembled WGS sequence"/>
</dbReference>
<keyword evidence="1" id="KW-0472">Membrane</keyword>
<protein>
    <submittedName>
        <fullName evidence="2">Uncharacterized protein</fullName>
    </submittedName>
</protein>
<dbReference type="OrthoDB" id="293625at2157"/>
<name>A0A1H7SM83_HALLR</name>
<evidence type="ECO:0000256" key="1">
    <source>
        <dbReference type="SAM" id="Phobius"/>
    </source>
</evidence>
<feature type="transmembrane region" description="Helical" evidence="1">
    <location>
        <begin position="62"/>
        <end position="83"/>
    </location>
</feature>
<organism evidence="2 3">
    <name type="scientific">Haloferax larsenii</name>
    <dbReference type="NCBI Taxonomy" id="302484"/>
    <lineage>
        <taxon>Archaea</taxon>
        <taxon>Methanobacteriati</taxon>
        <taxon>Methanobacteriota</taxon>
        <taxon>Stenosarchaea group</taxon>
        <taxon>Halobacteria</taxon>
        <taxon>Halobacteriales</taxon>
        <taxon>Haloferacaceae</taxon>
        <taxon>Haloferax</taxon>
    </lineage>
</organism>
<keyword evidence="1" id="KW-0812">Transmembrane</keyword>
<feature type="transmembrane region" description="Helical" evidence="1">
    <location>
        <begin position="129"/>
        <end position="150"/>
    </location>
</feature>
<accession>A0A1H7SM83</accession>
<dbReference type="RefSeq" id="WP_074795398.1">
    <property type="nucleotide sequence ID" value="NZ_FOAD01000007.1"/>
</dbReference>
<sequence>MAQTELFVGFVVGVVLLAFVVAYVGRGWRQYTVSAPVGGGGSGGGSGETSSTMSNWTEDPTVLSLAFLLLALGFGLIAVLFVGGGGVSEEMTNTAGAVLVGATVLVVVAYLFHGTYHAARSWGLERSQAVLLGSWVLGLLFIVALSLRLLGFL</sequence>
<feature type="transmembrane region" description="Helical" evidence="1">
    <location>
        <begin position="6"/>
        <end position="24"/>
    </location>
</feature>